<dbReference type="AlphaFoldDB" id="A0A431UF73"/>
<dbReference type="Pfam" id="PF06114">
    <property type="entry name" value="Peptidase_M78"/>
    <property type="match status" value="1"/>
</dbReference>
<keyword evidence="3" id="KW-1185">Reference proteome</keyword>
<dbReference type="RefSeq" id="WP_126296004.1">
    <property type="nucleotide sequence ID" value="NZ_RXNR01000084.1"/>
</dbReference>
<dbReference type="Proteomes" id="UP000276349">
    <property type="component" value="Unassembled WGS sequence"/>
</dbReference>
<dbReference type="InterPro" id="IPR010359">
    <property type="entry name" value="IrrE_HExxH"/>
</dbReference>
<dbReference type="OrthoDB" id="2417909at2"/>
<feature type="domain" description="IrrE N-terminal-like" evidence="1">
    <location>
        <begin position="4"/>
        <end position="47"/>
    </location>
</feature>
<name>A0A431UF73_9BACI</name>
<reference evidence="2 3" key="1">
    <citation type="submission" date="2018-12" db="EMBL/GenBank/DDBJ databases">
        <authorList>
            <person name="Yu L."/>
        </authorList>
    </citation>
    <scope>NUCLEOTIDE SEQUENCE [LARGE SCALE GENOMIC DNA]</scope>
    <source>
        <strain evidence="2 3">S5H2222</strain>
    </source>
</reference>
<comment type="caution">
    <text evidence="2">The sequence shown here is derived from an EMBL/GenBank/DDBJ whole genome shotgun (WGS) entry which is preliminary data.</text>
</comment>
<gene>
    <name evidence="2" type="ORF">EKG35_18355</name>
</gene>
<protein>
    <submittedName>
        <fullName evidence="2">ImmA/IrrE family metallo-endopeptidase</fullName>
    </submittedName>
</protein>
<evidence type="ECO:0000313" key="3">
    <source>
        <dbReference type="Proteomes" id="UP000276349"/>
    </source>
</evidence>
<organism evidence="2 3">
    <name type="scientific">Lysinibacillus telephonicus</name>
    <dbReference type="NCBI Taxonomy" id="1714840"/>
    <lineage>
        <taxon>Bacteria</taxon>
        <taxon>Bacillati</taxon>
        <taxon>Bacillota</taxon>
        <taxon>Bacilli</taxon>
        <taxon>Bacillales</taxon>
        <taxon>Bacillaceae</taxon>
        <taxon>Lysinibacillus</taxon>
    </lineage>
</organism>
<evidence type="ECO:0000259" key="1">
    <source>
        <dbReference type="Pfam" id="PF06114"/>
    </source>
</evidence>
<dbReference type="EMBL" id="RXNR01000084">
    <property type="protein sequence ID" value="RTQ87964.1"/>
    <property type="molecule type" value="Genomic_DNA"/>
</dbReference>
<accession>A0A431UF73</accession>
<evidence type="ECO:0000313" key="2">
    <source>
        <dbReference type="EMBL" id="RTQ87964.1"/>
    </source>
</evidence>
<proteinExistence type="predicted"/>
<sequence>MNQEFYHELGHVVLHIGNQRQMTDSFRRYKESKANHFMYHACVPTFMI</sequence>